<name>A0A162IJ40_9HYPO</name>
<dbReference type="GO" id="GO:0016279">
    <property type="term" value="F:protein-lysine N-methyltransferase activity"/>
    <property type="evidence" value="ECO:0007669"/>
    <property type="project" value="TreeGrafter"/>
</dbReference>
<dbReference type="Gene3D" id="3.90.1410.10">
    <property type="entry name" value="set domain protein methyltransferase, domain 1"/>
    <property type="match status" value="1"/>
</dbReference>
<dbReference type="AlphaFoldDB" id="A0A162IJ40"/>
<keyword evidence="2" id="KW-1185">Reference proteome</keyword>
<reference evidence="1 2" key="1">
    <citation type="journal article" date="2016" name="Genome Biol. Evol.">
        <title>Divergent and convergent evolution of fungal pathogenicity.</title>
        <authorList>
            <person name="Shang Y."/>
            <person name="Xiao G."/>
            <person name="Zheng P."/>
            <person name="Cen K."/>
            <person name="Zhan S."/>
            <person name="Wang C."/>
        </authorList>
    </citation>
    <scope>NUCLEOTIDE SEQUENCE [LARGE SCALE GENOMIC DNA]</scope>
    <source>
        <strain evidence="1 2">RCEF 2490</strain>
    </source>
</reference>
<dbReference type="GO" id="GO:0005634">
    <property type="term" value="C:nucleus"/>
    <property type="evidence" value="ECO:0007669"/>
    <property type="project" value="TreeGrafter"/>
</dbReference>
<dbReference type="EMBL" id="AZGY01000010">
    <property type="protein sequence ID" value="KZZ94982.1"/>
    <property type="molecule type" value="Genomic_DNA"/>
</dbReference>
<comment type="caution">
    <text evidence="1">The sequence shown here is derived from an EMBL/GenBank/DDBJ whole genome shotgun (WGS) entry which is preliminary data.</text>
</comment>
<dbReference type="SUPFAM" id="SSF82199">
    <property type="entry name" value="SET domain"/>
    <property type="match status" value="1"/>
</dbReference>
<gene>
    <name evidence="1" type="ORF">AAL_05093</name>
</gene>
<evidence type="ECO:0000313" key="1">
    <source>
        <dbReference type="EMBL" id="KZZ94982.1"/>
    </source>
</evidence>
<sequence>MSSAADELVRWAASHGARLHPSVEIYRDSVTGLSFRVKPTAGTAVQPYEPIVHLPTKKLSLSCLNADSAFDVVPATLPPHVVSRLVLIKEFAKGETSFWYPYIRTLPQPGNRDDWALPPFWSDAERALFAATNIEVGIRDVRSGVEAELDLIRTALPDDGDVTADLYHWAFCVFSSRSFRPSLVLDTPRDDFAVLLPLLDVGNHDMTVHVRWEVDREAETCELRVGRVHAPGEQVFNNYSPKSNAELLMGYGFMVPTTDSLHNDYVHERKRGSKDEYLVSLRPLTDPSSVMARARQTLHLDLEPGATVLSCLRHVQPEMIWDMACAMTTPEERERAAPVPVGCGVDAEAWQRRGFLTGHLDPDDAVGAQTVQRCVLTLQAKLGTELELLENADEHVVDDGQPLTRNRQLALDYRSRCRNVLEAVMESIGDEDACLYEVMRRSGRNSK</sequence>
<dbReference type="OrthoDB" id="42889at2759"/>
<accession>A0A162IJ40</accession>
<protein>
    <submittedName>
        <fullName evidence="1">SET domain protein</fullName>
    </submittedName>
</protein>
<dbReference type="PANTHER" id="PTHR13271">
    <property type="entry name" value="UNCHARACTERIZED PUTATIVE METHYLTRANSFERASE"/>
    <property type="match status" value="1"/>
</dbReference>
<proteinExistence type="predicted"/>
<dbReference type="InterPro" id="IPR050600">
    <property type="entry name" value="SETD3_SETD6_MTase"/>
</dbReference>
<dbReference type="STRING" id="1081109.A0A162IJ40"/>
<dbReference type="PANTHER" id="PTHR13271:SF146">
    <property type="entry name" value="SET DOMAIN-CONTAINING PROTEIN"/>
    <property type="match status" value="1"/>
</dbReference>
<dbReference type="Proteomes" id="UP000078544">
    <property type="component" value="Unassembled WGS sequence"/>
</dbReference>
<dbReference type="InterPro" id="IPR046341">
    <property type="entry name" value="SET_dom_sf"/>
</dbReference>
<organism evidence="1 2">
    <name type="scientific">Moelleriella libera RCEF 2490</name>
    <dbReference type="NCBI Taxonomy" id="1081109"/>
    <lineage>
        <taxon>Eukaryota</taxon>
        <taxon>Fungi</taxon>
        <taxon>Dikarya</taxon>
        <taxon>Ascomycota</taxon>
        <taxon>Pezizomycotina</taxon>
        <taxon>Sordariomycetes</taxon>
        <taxon>Hypocreomycetidae</taxon>
        <taxon>Hypocreales</taxon>
        <taxon>Clavicipitaceae</taxon>
        <taxon>Moelleriella</taxon>
    </lineage>
</organism>
<evidence type="ECO:0000313" key="2">
    <source>
        <dbReference type="Proteomes" id="UP000078544"/>
    </source>
</evidence>